<dbReference type="OrthoDB" id="2059679at2"/>
<reference evidence="7 8" key="1">
    <citation type="submission" date="2018-08" db="EMBL/GenBank/DDBJ databases">
        <title>A genome reference for cultivated species of the human gut microbiota.</title>
        <authorList>
            <person name="Zou Y."/>
            <person name="Xue W."/>
            <person name="Luo G."/>
        </authorList>
    </citation>
    <scope>NUCLEOTIDE SEQUENCE [LARGE SCALE GENOMIC DNA]</scope>
    <source>
        <strain evidence="3 10">AF24-4</strain>
        <strain evidence="2 9">AF28-15</strain>
        <strain evidence="6 11">AM27-11</strain>
        <strain evidence="5 7">AM32-8LB</strain>
        <strain evidence="4 8">AM42-1AC</strain>
    </source>
</reference>
<proteinExistence type="predicted"/>
<evidence type="ECO:0000313" key="8">
    <source>
        <dbReference type="Proteomes" id="UP000283492"/>
    </source>
</evidence>
<evidence type="ECO:0000313" key="6">
    <source>
        <dbReference type="EMBL" id="RHE91871.1"/>
    </source>
</evidence>
<evidence type="ECO:0000313" key="10">
    <source>
        <dbReference type="Proteomes" id="UP000285820"/>
    </source>
</evidence>
<evidence type="ECO:0008006" key="12">
    <source>
        <dbReference type="Google" id="ProtNLM"/>
    </source>
</evidence>
<evidence type="ECO:0000313" key="7">
    <source>
        <dbReference type="Proteomes" id="UP000266391"/>
    </source>
</evidence>
<sequence length="200" mass="21681">MFIDSCWNENLYDVNLKGDFKMKKVKSLKALVLSLMLCLAMGTTAFASEVSTQGQAAPNANKAVEVSDCGDLDVVPAYDDAVALADTIQYDANRTITRSNSRSGVFNGNYYYTINNSSVTKLCLNVYMPNESGTDYLQGTITLVGNDGTSAPVQIANYSGDSWTLTFTGVKVGVRYHFHYELYSVGSSQVGYIASAAYAQ</sequence>
<keyword evidence="1" id="KW-0732">Signal</keyword>
<dbReference type="EMBL" id="QSKW01000038">
    <property type="protein sequence ID" value="RHE91871.1"/>
    <property type="molecule type" value="Genomic_DNA"/>
</dbReference>
<dbReference type="EMBL" id="QSFX01000007">
    <property type="protein sequence ID" value="RHA90092.1"/>
    <property type="molecule type" value="Genomic_DNA"/>
</dbReference>
<gene>
    <name evidence="6" type="ORF">DW707_16230</name>
    <name evidence="5" type="ORF">DW813_03880</name>
    <name evidence="4" type="ORF">DW914_06250</name>
    <name evidence="3" type="ORF">DWY29_02850</name>
    <name evidence="2" type="ORF">DWY96_04080</name>
</gene>
<evidence type="ECO:0000256" key="1">
    <source>
        <dbReference type="SAM" id="SignalP"/>
    </source>
</evidence>
<evidence type="ECO:0000313" key="11">
    <source>
        <dbReference type="Proteomes" id="UP000286271"/>
    </source>
</evidence>
<dbReference type="EMBL" id="QRTF01000006">
    <property type="protein sequence ID" value="RGQ52613.1"/>
    <property type="molecule type" value="Genomic_DNA"/>
</dbReference>
<dbReference type="AlphaFoldDB" id="A0A396AG25"/>
<dbReference type="Proteomes" id="UP000266391">
    <property type="component" value="Unassembled WGS sequence"/>
</dbReference>
<dbReference type="Proteomes" id="UP000283738">
    <property type="component" value="Unassembled WGS sequence"/>
</dbReference>
<feature type="signal peptide" evidence="1">
    <location>
        <begin position="1"/>
        <end position="47"/>
    </location>
</feature>
<name>A0A396AG25_9FIRM</name>
<protein>
    <recommendedName>
        <fullName evidence="12">CBM6 domain-containing protein</fullName>
    </recommendedName>
</protein>
<organism evidence="5 7">
    <name type="scientific">Roseburia inulinivorans</name>
    <dbReference type="NCBI Taxonomy" id="360807"/>
    <lineage>
        <taxon>Bacteria</taxon>
        <taxon>Bacillati</taxon>
        <taxon>Bacillota</taxon>
        <taxon>Clostridia</taxon>
        <taxon>Lachnospirales</taxon>
        <taxon>Lachnospiraceae</taxon>
        <taxon>Roseburia</taxon>
    </lineage>
</organism>
<evidence type="ECO:0000313" key="5">
    <source>
        <dbReference type="EMBL" id="RHD05483.1"/>
    </source>
</evidence>
<evidence type="ECO:0000313" key="3">
    <source>
        <dbReference type="EMBL" id="RGR70846.1"/>
    </source>
</evidence>
<evidence type="ECO:0000313" key="2">
    <source>
        <dbReference type="EMBL" id="RGQ52613.1"/>
    </source>
</evidence>
<dbReference type="Proteomes" id="UP000283492">
    <property type="component" value="Unassembled WGS sequence"/>
</dbReference>
<comment type="caution">
    <text evidence="5">The sequence shown here is derived from an EMBL/GenBank/DDBJ whole genome shotgun (WGS) entry which is preliminary data.</text>
</comment>
<dbReference type="Proteomes" id="UP000285820">
    <property type="component" value="Unassembled WGS sequence"/>
</dbReference>
<accession>A0A396AG25</accession>
<evidence type="ECO:0000313" key="9">
    <source>
        <dbReference type="Proteomes" id="UP000283738"/>
    </source>
</evidence>
<evidence type="ECO:0000313" key="4">
    <source>
        <dbReference type="EMBL" id="RHA90092.1"/>
    </source>
</evidence>
<dbReference type="EMBL" id="QRUN01000002">
    <property type="protein sequence ID" value="RGR70846.1"/>
    <property type="molecule type" value="Genomic_DNA"/>
</dbReference>
<dbReference type="Proteomes" id="UP000286271">
    <property type="component" value="Unassembled WGS sequence"/>
</dbReference>
<dbReference type="EMBL" id="QSIQ01000003">
    <property type="protein sequence ID" value="RHD05483.1"/>
    <property type="molecule type" value="Genomic_DNA"/>
</dbReference>
<feature type="chain" id="PRO_5044075735" description="CBM6 domain-containing protein" evidence="1">
    <location>
        <begin position="48"/>
        <end position="200"/>
    </location>
</feature>